<protein>
    <submittedName>
        <fullName evidence="6">Metallophosphoesterase family protein</fullName>
        <ecNumber evidence="6">3.1.-.-</ecNumber>
    </submittedName>
</protein>
<accession>A0ABW2KS26</accession>
<sequence>MRRIAHISDLHFGRIDPAVVAALRDDLAAQAPDLIVVSGDLTQRARPSQFRAARAFLADLPAPHMVVPGNHDLPAFNLLARLVDPLRNYRRFIAEDLDPFLDLGDLAVLGLNTSRSLILDFAEGRVNQRQMDRILGCLRELGPEVFKVVFTHHPFLPPPDHPGRRLVGRATRALRALEAAGVDLLLAGHLHRAYSGDVMSHHAHVARSILVAQASTATSTRLRNEPNAWNLIEIAPPSLVLRLRSWEGERFMPGLVTAWEKHGTRWEKRGEDTGLAELDRRLAARR</sequence>
<keyword evidence="3" id="KW-0408">Iron</keyword>
<dbReference type="InterPro" id="IPR004843">
    <property type="entry name" value="Calcineurin-like_PHP"/>
</dbReference>
<dbReference type="CDD" id="cd07400">
    <property type="entry name" value="MPP_1"/>
    <property type="match status" value="1"/>
</dbReference>
<gene>
    <name evidence="6" type="ORF">ACFQPS_03425</name>
</gene>
<reference evidence="7" key="1">
    <citation type="journal article" date="2019" name="Int. J. Syst. Evol. Microbiol.">
        <title>The Global Catalogue of Microorganisms (GCM) 10K type strain sequencing project: providing services to taxonomists for standard genome sequencing and annotation.</title>
        <authorList>
            <consortium name="The Broad Institute Genomics Platform"/>
            <consortium name="The Broad Institute Genome Sequencing Center for Infectious Disease"/>
            <person name="Wu L."/>
            <person name="Ma J."/>
        </authorList>
    </citation>
    <scope>NUCLEOTIDE SEQUENCE [LARGE SCALE GENOMIC DNA]</scope>
    <source>
        <strain evidence="7">CGMCC 1.16275</strain>
    </source>
</reference>
<feature type="domain" description="Calcineurin-like phosphoesterase" evidence="5">
    <location>
        <begin position="3"/>
        <end position="192"/>
    </location>
</feature>
<dbReference type="GO" id="GO:0016787">
    <property type="term" value="F:hydrolase activity"/>
    <property type="evidence" value="ECO:0007669"/>
    <property type="project" value="UniProtKB-KW"/>
</dbReference>
<keyword evidence="1" id="KW-0479">Metal-binding</keyword>
<dbReference type="InterPro" id="IPR050884">
    <property type="entry name" value="CNP_phosphodiesterase-III"/>
</dbReference>
<dbReference type="PANTHER" id="PTHR42988">
    <property type="entry name" value="PHOSPHOHYDROLASE"/>
    <property type="match status" value="1"/>
</dbReference>
<keyword evidence="7" id="KW-1185">Reference proteome</keyword>
<proteinExistence type="inferred from homology"/>
<keyword evidence="2 6" id="KW-0378">Hydrolase</keyword>
<dbReference type="InterPro" id="IPR029052">
    <property type="entry name" value="Metallo-depent_PP-like"/>
</dbReference>
<evidence type="ECO:0000256" key="4">
    <source>
        <dbReference type="ARBA" id="ARBA00025742"/>
    </source>
</evidence>
<evidence type="ECO:0000259" key="5">
    <source>
        <dbReference type="Pfam" id="PF00149"/>
    </source>
</evidence>
<dbReference type="RefSeq" id="WP_377356444.1">
    <property type="nucleotide sequence ID" value="NZ_JBHTCM010000004.1"/>
</dbReference>
<evidence type="ECO:0000256" key="2">
    <source>
        <dbReference type="ARBA" id="ARBA00022801"/>
    </source>
</evidence>
<evidence type="ECO:0000256" key="3">
    <source>
        <dbReference type="ARBA" id="ARBA00023004"/>
    </source>
</evidence>
<dbReference type="Proteomes" id="UP001596456">
    <property type="component" value="Unassembled WGS sequence"/>
</dbReference>
<evidence type="ECO:0000256" key="1">
    <source>
        <dbReference type="ARBA" id="ARBA00022723"/>
    </source>
</evidence>
<dbReference type="PANTHER" id="PTHR42988:SF2">
    <property type="entry name" value="CYCLIC NUCLEOTIDE PHOSPHODIESTERASE CBUA0032-RELATED"/>
    <property type="match status" value="1"/>
</dbReference>
<dbReference type="SUPFAM" id="SSF56300">
    <property type="entry name" value="Metallo-dependent phosphatases"/>
    <property type="match status" value="1"/>
</dbReference>
<dbReference type="Gene3D" id="3.60.21.10">
    <property type="match status" value="1"/>
</dbReference>
<evidence type="ECO:0000313" key="6">
    <source>
        <dbReference type="EMBL" id="MFC7332198.1"/>
    </source>
</evidence>
<dbReference type="EC" id="3.1.-.-" evidence="6"/>
<dbReference type="EMBL" id="JBHTCM010000004">
    <property type="protein sequence ID" value="MFC7332198.1"/>
    <property type="molecule type" value="Genomic_DNA"/>
</dbReference>
<comment type="similarity">
    <text evidence="4">Belongs to the cyclic nucleotide phosphodiesterase class-III family.</text>
</comment>
<evidence type="ECO:0000313" key="7">
    <source>
        <dbReference type="Proteomes" id="UP001596456"/>
    </source>
</evidence>
<organism evidence="6 7">
    <name type="scientific">Rhodocista pekingensis</name>
    <dbReference type="NCBI Taxonomy" id="201185"/>
    <lineage>
        <taxon>Bacteria</taxon>
        <taxon>Pseudomonadati</taxon>
        <taxon>Pseudomonadota</taxon>
        <taxon>Alphaproteobacteria</taxon>
        <taxon>Rhodospirillales</taxon>
        <taxon>Azospirillaceae</taxon>
        <taxon>Rhodocista</taxon>
    </lineage>
</organism>
<name>A0ABW2KS26_9PROT</name>
<dbReference type="Pfam" id="PF00149">
    <property type="entry name" value="Metallophos"/>
    <property type="match status" value="1"/>
</dbReference>
<comment type="caution">
    <text evidence="6">The sequence shown here is derived from an EMBL/GenBank/DDBJ whole genome shotgun (WGS) entry which is preliminary data.</text>
</comment>